<dbReference type="Proteomes" id="UP000001554">
    <property type="component" value="Chromosome 14"/>
</dbReference>
<dbReference type="RefSeq" id="XP_035697871.1">
    <property type="nucleotide sequence ID" value="XM_035841978.1"/>
</dbReference>
<dbReference type="KEGG" id="bfo:118430949"/>
<feature type="domain" description="F5/8 type C" evidence="2">
    <location>
        <begin position="311"/>
        <end position="463"/>
    </location>
</feature>
<evidence type="ECO:0000313" key="5">
    <source>
        <dbReference type="RefSeq" id="XP_035697871.1"/>
    </source>
</evidence>
<reference evidence="4" key="1">
    <citation type="journal article" date="2020" name="Nat. Ecol. Evol.">
        <title>Deeply conserved synteny resolves early events in vertebrate evolution.</title>
        <authorList>
            <person name="Simakov O."/>
            <person name="Marletaz F."/>
            <person name="Yue J.X."/>
            <person name="O'Connell B."/>
            <person name="Jenkins J."/>
            <person name="Brandt A."/>
            <person name="Calef R."/>
            <person name="Tung C.H."/>
            <person name="Huang T.K."/>
            <person name="Schmutz J."/>
            <person name="Satoh N."/>
            <person name="Yu J.K."/>
            <person name="Putnam N.H."/>
            <person name="Green R.E."/>
            <person name="Rokhsar D.S."/>
        </authorList>
    </citation>
    <scope>NUCLEOTIDE SEQUENCE [LARGE SCALE GENOMIC DNA]</scope>
    <source>
        <strain evidence="4">S238N-H82</strain>
    </source>
</reference>
<dbReference type="PANTHER" id="PTHR24543">
    <property type="entry name" value="MULTICOPPER OXIDASE-RELATED"/>
    <property type="match status" value="1"/>
</dbReference>
<dbReference type="CDD" id="cd00057">
    <property type="entry name" value="FA58C"/>
    <property type="match status" value="1"/>
</dbReference>
<dbReference type="Gene3D" id="2.60.120.260">
    <property type="entry name" value="Galactose-binding domain-like"/>
    <property type="match status" value="1"/>
</dbReference>
<dbReference type="CDD" id="cd22827">
    <property type="entry name" value="Gal_Rha_Lectin_SUL-I-like"/>
    <property type="match status" value="1"/>
</dbReference>
<evidence type="ECO:0000259" key="2">
    <source>
        <dbReference type="PROSITE" id="PS50022"/>
    </source>
</evidence>
<dbReference type="PANTHER" id="PTHR24543:SF291">
    <property type="entry name" value="SMOKE ALARM, ISOFORM D"/>
    <property type="match status" value="1"/>
</dbReference>
<dbReference type="PROSITE" id="PS50228">
    <property type="entry name" value="SUEL_LECTIN"/>
    <property type="match status" value="1"/>
</dbReference>
<dbReference type="InterPro" id="IPR008979">
    <property type="entry name" value="Galactose-bd-like_sf"/>
</dbReference>
<accession>A0A9J7MB90</accession>
<organism evidence="4 5">
    <name type="scientific">Branchiostoma floridae</name>
    <name type="common">Florida lancelet</name>
    <name type="synonym">Amphioxus</name>
    <dbReference type="NCBI Taxonomy" id="7739"/>
    <lineage>
        <taxon>Eukaryota</taxon>
        <taxon>Metazoa</taxon>
        <taxon>Chordata</taxon>
        <taxon>Cephalochordata</taxon>
        <taxon>Leptocardii</taxon>
        <taxon>Amphioxiformes</taxon>
        <taxon>Branchiostomatidae</taxon>
        <taxon>Branchiostoma</taxon>
    </lineage>
</organism>
<evidence type="ECO:0000313" key="4">
    <source>
        <dbReference type="Proteomes" id="UP000001554"/>
    </source>
</evidence>
<comment type="similarity">
    <text evidence="1">Belongs to the neurexin family.</text>
</comment>
<name>A0A9J7MB90_BRAFL</name>
<keyword evidence="4" id="KW-1185">Reference proteome</keyword>
<dbReference type="InterPro" id="IPR043159">
    <property type="entry name" value="Lectin_gal-bd_sf"/>
</dbReference>
<dbReference type="OrthoDB" id="9973968at2759"/>
<evidence type="ECO:0000256" key="1">
    <source>
        <dbReference type="ARBA" id="ARBA00010241"/>
    </source>
</evidence>
<dbReference type="InterPro" id="IPR000421">
    <property type="entry name" value="FA58C"/>
</dbReference>
<dbReference type="SUPFAM" id="SSF49785">
    <property type="entry name" value="Galactose-binding domain-like"/>
    <property type="match status" value="1"/>
</dbReference>
<proteinExistence type="inferred from homology"/>
<gene>
    <name evidence="5" type="primary">LOC118430949</name>
</gene>
<dbReference type="GeneID" id="118430949"/>
<reference evidence="5" key="2">
    <citation type="submission" date="2025-08" db="UniProtKB">
        <authorList>
            <consortium name="RefSeq"/>
        </authorList>
    </citation>
    <scope>IDENTIFICATION</scope>
    <source>
        <strain evidence="5">S238N-H82</strain>
        <tissue evidence="5">Testes</tissue>
    </source>
</reference>
<evidence type="ECO:0000259" key="3">
    <source>
        <dbReference type="PROSITE" id="PS50228"/>
    </source>
</evidence>
<feature type="domain" description="SUEL-type lectin" evidence="3">
    <location>
        <begin position="225"/>
        <end position="312"/>
    </location>
</feature>
<protein>
    <submittedName>
        <fullName evidence="5">Uncharacterized protein LOC118430949</fullName>
    </submittedName>
</protein>
<dbReference type="Pfam" id="PF02140">
    <property type="entry name" value="SUEL_Lectin"/>
    <property type="match status" value="1"/>
</dbReference>
<sequence length="488" mass="53006">MITALFGVGACLAANFIVIPDNKADVYPTTAYATSSAAESFPVTDISRPSEMTTVLWDVTPVLSGVKDMLPHVTTPKPDVTALPPALTTVHVQSAVTSRLSCVTTVSWQFTTAQPDVTTVKPDVATVQLDVTTSLPHMTAVQPGVATSLPDVTTTLTHVTAVQPDVTTTLPHVTTLQPDAHVTTSLPEMTTEHVKPFIHHTTEMKLSKMEAITRQEITAAMKETACEDHTLRLSCPPGQSLVIDDANYGRTSRSVCPCTGDCGKTYCRAAKSLSIVWSNCQGLEQCNLESNRLFGDPCSGVQVTYRCSTACSKPFGMMSGAIPDDSITASSHMGPDHEPYRGRLNGEAGAAWTAKTNNVGEWMQIDLGGKERVTGTIIERMRNYVYHNGGRGVTSYKLRYSTEGTNWKPYADTDGSEKVFPGNADTNTPVTNLLDYPIDARFVRFVVQSWQGSISMRAEVLGCSESKFLSYLSWYRMPQFNLPIDNAI</sequence>
<dbReference type="SMART" id="SM00231">
    <property type="entry name" value="FA58C"/>
    <property type="match status" value="1"/>
</dbReference>
<dbReference type="InterPro" id="IPR000922">
    <property type="entry name" value="Lectin_gal-bd_dom"/>
</dbReference>
<dbReference type="Gene3D" id="2.60.120.740">
    <property type="match status" value="1"/>
</dbReference>
<dbReference type="GO" id="GO:0030246">
    <property type="term" value="F:carbohydrate binding"/>
    <property type="evidence" value="ECO:0007669"/>
    <property type="project" value="InterPro"/>
</dbReference>
<dbReference type="PROSITE" id="PS50022">
    <property type="entry name" value="FA58C_3"/>
    <property type="match status" value="1"/>
</dbReference>
<dbReference type="FunFam" id="2.60.120.260:FF:000016">
    <property type="entry name" value="Contactin-associated protein-like 4 isoform 1"/>
    <property type="match status" value="1"/>
</dbReference>
<dbReference type="AlphaFoldDB" id="A0A9J7MB90"/>
<dbReference type="Pfam" id="PF00754">
    <property type="entry name" value="F5_F8_type_C"/>
    <property type="match status" value="1"/>
</dbReference>